<name>A0A1H3YZX1_9BACT</name>
<dbReference type="SUPFAM" id="SSF52540">
    <property type="entry name" value="P-loop containing nucleoside triphosphate hydrolases"/>
    <property type="match status" value="1"/>
</dbReference>
<keyword evidence="10" id="KW-1185">Reference proteome</keyword>
<dbReference type="InterPro" id="IPR027417">
    <property type="entry name" value="P-loop_NTPase"/>
</dbReference>
<evidence type="ECO:0000256" key="1">
    <source>
        <dbReference type="ARBA" id="ARBA00022741"/>
    </source>
</evidence>
<dbReference type="Proteomes" id="UP000199409">
    <property type="component" value="Unassembled WGS sequence"/>
</dbReference>
<reference evidence="9 10" key="1">
    <citation type="submission" date="2016-10" db="EMBL/GenBank/DDBJ databases">
        <authorList>
            <person name="de Groot N.N."/>
        </authorList>
    </citation>
    <scope>NUCLEOTIDE SEQUENCE [LARGE SCALE GENOMIC DNA]</scope>
    <source>
        <strain evidence="9 10">DSM 7343</strain>
    </source>
</reference>
<dbReference type="GO" id="GO:0004386">
    <property type="term" value="F:helicase activity"/>
    <property type="evidence" value="ECO:0007669"/>
    <property type="project" value="UniProtKB-KW"/>
</dbReference>
<evidence type="ECO:0000259" key="8">
    <source>
        <dbReference type="Pfam" id="PF05872"/>
    </source>
</evidence>
<evidence type="ECO:0000256" key="5">
    <source>
        <dbReference type="ARBA" id="ARBA00023125"/>
    </source>
</evidence>
<dbReference type="Gene3D" id="3.40.50.300">
    <property type="entry name" value="P-loop containing nucleotide triphosphate hydrolases"/>
    <property type="match status" value="2"/>
</dbReference>
<evidence type="ECO:0008006" key="11">
    <source>
        <dbReference type="Google" id="ProtNLM"/>
    </source>
</evidence>
<dbReference type="STRING" id="37625.SAMN05660420_01464"/>
<evidence type="ECO:0000256" key="6">
    <source>
        <dbReference type="ARBA" id="ARBA00023235"/>
    </source>
</evidence>
<dbReference type="OrthoDB" id="9806951at2"/>
<evidence type="ECO:0000313" key="9">
    <source>
        <dbReference type="EMBL" id="SEA17039.1"/>
    </source>
</evidence>
<sequence>MKHSESFIGRVRSVTGSTLAIELDANIGSTLPIIEGILYRVGQIGSFIKIPFGYVDLFGVVTQAGADAIPEKLIEQNGSEFGARWIKATLIGERTGKEFERGVVQFPIANDEAHLVSSNDLMLIYGGLKEDKSIVVGNVSSSEGLPARIDIDRLVNRHCAILGSTGSGKSNTVSVVLESLATKEGLTNSRIILIDPHGEYGEILKNHSQIFKVGANTSKGDKELYIPYWALTFQEFIRSFPGKLNEKQEEYIREKVLEKKIKASKGIVPISKEEAITADSPIPFSVKQLWFELDDFERQTYQERGNPETSTLDKIDVGDAETLKSNKYTPAGNGGAAPFMNNSAQGILGFLNLMRNRLLDHRYKFLYKLDSLTPDLNGKIESDLGQLIKDWIGSTKPITILDLSSIPSEVMSSISGSLLSIIYEFCYWGQDLDVGGRQTPILFVLEEAHSYLKSGENSVSSRIVQKIAKEGRKYGAGLLLVTQRPSELDETVLSQCGSVIALRMTNSNDRSHIKSAVEDSLNDLVELLPSLRTGEGLIMGECVKLPMRTKFSKAKDSKSTDPLVSVQWKGDPPKDENYNKVIIGWRNNEFL</sequence>
<dbReference type="AlphaFoldDB" id="A0A1H3YZX1"/>
<dbReference type="GO" id="GO:0003677">
    <property type="term" value="F:DNA binding"/>
    <property type="evidence" value="ECO:0007669"/>
    <property type="project" value="UniProtKB-KW"/>
</dbReference>
<accession>A0A1H3YZX1</accession>
<dbReference type="PANTHER" id="PTHR42957">
    <property type="entry name" value="HELICASE MJ1565-RELATED"/>
    <property type="match status" value="1"/>
</dbReference>
<dbReference type="Pfam" id="PF01935">
    <property type="entry name" value="DUF87"/>
    <property type="match status" value="1"/>
</dbReference>
<keyword evidence="6" id="KW-0413">Isomerase</keyword>
<dbReference type="PANTHER" id="PTHR42957:SF1">
    <property type="entry name" value="HELICASE MJ1565-RELATED"/>
    <property type="match status" value="1"/>
</dbReference>
<evidence type="ECO:0000313" key="10">
    <source>
        <dbReference type="Proteomes" id="UP000199409"/>
    </source>
</evidence>
<organism evidence="9 10">
    <name type="scientific">Desulfuromusa kysingii</name>
    <dbReference type="NCBI Taxonomy" id="37625"/>
    <lineage>
        <taxon>Bacteria</taxon>
        <taxon>Pseudomonadati</taxon>
        <taxon>Thermodesulfobacteriota</taxon>
        <taxon>Desulfuromonadia</taxon>
        <taxon>Desulfuromonadales</taxon>
        <taxon>Geopsychrobacteraceae</taxon>
        <taxon>Desulfuromusa</taxon>
    </lineage>
</organism>
<dbReference type="InterPro" id="IPR033186">
    <property type="entry name" value="HerA_C"/>
</dbReference>
<proteinExistence type="predicted"/>
<dbReference type="InterPro" id="IPR002789">
    <property type="entry name" value="HerA_central"/>
</dbReference>
<dbReference type="InterPro" id="IPR008571">
    <property type="entry name" value="HerA-like"/>
</dbReference>
<feature type="domain" description="Helicase HerA-like C-terminal" evidence="8">
    <location>
        <begin position="433"/>
        <end position="538"/>
    </location>
</feature>
<keyword evidence="4" id="KW-0067">ATP-binding</keyword>
<dbReference type="Pfam" id="PF05872">
    <property type="entry name" value="HerA_C"/>
    <property type="match status" value="1"/>
</dbReference>
<dbReference type="EMBL" id="FNQN01000003">
    <property type="protein sequence ID" value="SEA17039.1"/>
    <property type="molecule type" value="Genomic_DNA"/>
</dbReference>
<keyword evidence="1" id="KW-0547">Nucleotide-binding</keyword>
<evidence type="ECO:0000259" key="7">
    <source>
        <dbReference type="Pfam" id="PF01935"/>
    </source>
</evidence>
<dbReference type="GO" id="GO:0005524">
    <property type="term" value="F:ATP binding"/>
    <property type="evidence" value="ECO:0007669"/>
    <property type="project" value="UniProtKB-KW"/>
</dbReference>
<feature type="domain" description="Helicase HerA central" evidence="7">
    <location>
        <begin position="134"/>
        <end position="419"/>
    </location>
</feature>
<evidence type="ECO:0000256" key="3">
    <source>
        <dbReference type="ARBA" id="ARBA00022806"/>
    </source>
</evidence>
<evidence type="ECO:0000256" key="4">
    <source>
        <dbReference type="ARBA" id="ARBA00022840"/>
    </source>
</evidence>
<keyword evidence="5" id="KW-0238">DNA-binding</keyword>
<protein>
    <recommendedName>
        <fullName evidence="11">Helicase HerA central domain-containing protein</fullName>
    </recommendedName>
</protein>
<evidence type="ECO:0000256" key="2">
    <source>
        <dbReference type="ARBA" id="ARBA00022801"/>
    </source>
</evidence>
<keyword evidence="2" id="KW-0378">Hydrolase</keyword>
<gene>
    <name evidence="9" type="ORF">SAMN05660420_01464</name>
</gene>
<keyword evidence="3" id="KW-0347">Helicase</keyword>
<dbReference type="GO" id="GO:0016787">
    <property type="term" value="F:hydrolase activity"/>
    <property type="evidence" value="ECO:0007669"/>
    <property type="project" value="UniProtKB-KW"/>
</dbReference>
<dbReference type="RefSeq" id="WP_092346215.1">
    <property type="nucleotide sequence ID" value="NZ_FNQN01000003.1"/>
</dbReference>